<dbReference type="Pfam" id="PF20463">
    <property type="entry name" value="PDH_C"/>
    <property type="match status" value="1"/>
</dbReference>
<dbReference type="InterPro" id="IPR050812">
    <property type="entry name" value="Preph/Arog_dehydrog"/>
</dbReference>
<dbReference type="InterPro" id="IPR046826">
    <property type="entry name" value="PDH_N"/>
</dbReference>
<dbReference type="InterPro" id="IPR045865">
    <property type="entry name" value="ACT-like_dom_sf"/>
</dbReference>
<keyword evidence="5" id="KW-0827">Tyrosine biosynthesis</keyword>
<dbReference type="RefSeq" id="WP_323693038.1">
    <property type="nucleotide sequence ID" value="NZ_CP116341.1"/>
</dbReference>
<name>A0ABZ0KZR1_9BACL</name>
<evidence type="ECO:0000256" key="7">
    <source>
        <dbReference type="ARBA" id="ARBA00023027"/>
    </source>
</evidence>
<protein>
    <recommendedName>
        <fullName evidence="4">Prephenate dehydrogenase</fullName>
        <ecNumber evidence="3">1.3.1.12</ecNumber>
    </recommendedName>
</protein>
<dbReference type="InterPro" id="IPR036291">
    <property type="entry name" value="NAD(P)-bd_dom_sf"/>
</dbReference>
<dbReference type="Gene3D" id="3.30.70.260">
    <property type="match status" value="1"/>
</dbReference>
<dbReference type="EMBL" id="CP116341">
    <property type="protein sequence ID" value="WOV85430.1"/>
    <property type="molecule type" value="Genomic_DNA"/>
</dbReference>
<evidence type="ECO:0000256" key="5">
    <source>
        <dbReference type="ARBA" id="ARBA00022498"/>
    </source>
</evidence>
<dbReference type="Proteomes" id="UP001303532">
    <property type="component" value="Chromosome"/>
</dbReference>
<feature type="domain" description="ACT" evidence="11">
    <location>
        <begin position="300"/>
        <end position="370"/>
    </location>
</feature>
<keyword evidence="8" id="KW-0057">Aromatic amino acid biosynthesis</keyword>
<comment type="catalytic activity">
    <reaction evidence="9">
        <text>prephenate + NAD(+) = 3-(4-hydroxyphenyl)pyruvate + CO2 + NADH</text>
        <dbReference type="Rhea" id="RHEA:13869"/>
        <dbReference type="ChEBI" id="CHEBI:16526"/>
        <dbReference type="ChEBI" id="CHEBI:29934"/>
        <dbReference type="ChEBI" id="CHEBI:36242"/>
        <dbReference type="ChEBI" id="CHEBI:57540"/>
        <dbReference type="ChEBI" id="CHEBI:57945"/>
        <dbReference type="EC" id="1.3.1.12"/>
    </reaction>
</comment>
<dbReference type="Gene3D" id="1.10.3660.10">
    <property type="entry name" value="6-phosphogluconate dehydrogenase C-terminal like domain"/>
    <property type="match status" value="1"/>
</dbReference>
<dbReference type="SUPFAM" id="SSF48179">
    <property type="entry name" value="6-phosphogluconate dehydrogenase C-terminal domain-like"/>
    <property type="match status" value="1"/>
</dbReference>
<proteinExistence type="inferred from homology"/>
<keyword evidence="7" id="KW-0520">NAD</keyword>
<evidence type="ECO:0000256" key="4">
    <source>
        <dbReference type="ARBA" id="ARBA00016891"/>
    </source>
</evidence>
<dbReference type="InterPro" id="IPR008927">
    <property type="entry name" value="6-PGluconate_DH-like_C_sf"/>
</dbReference>
<evidence type="ECO:0000256" key="8">
    <source>
        <dbReference type="ARBA" id="ARBA00023141"/>
    </source>
</evidence>
<dbReference type="NCBIfam" id="NF005107">
    <property type="entry name" value="PRK06545.1-5"/>
    <property type="match status" value="1"/>
</dbReference>
<dbReference type="GO" id="GO:0008977">
    <property type="term" value="F:prephenate dehydrogenase (NAD+) activity"/>
    <property type="evidence" value="ECO:0007669"/>
    <property type="project" value="UniProtKB-EC"/>
</dbReference>
<keyword evidence="13" id="KW-1185">Reference proteome</keyword>
<dbReference type="EC" id="1.3.1.12" evidence="3"/>
<evidence type="ECO:0000256" key="6">
    <source>
        <dbReference type="ARBA" id="ARBA00023002"/>
    </source>
</evidence>
<dbReference type="InterPro" id="IPR003099">
    <property type="entry name" value="Prephen_DH"/>
</dbReference>
<evidence type="ECO:0000259" key="10">
    <source>
        <dbReference type="PROSITE" id="PS51176"/>
    </source>
</evidence>
<dbReference type="PROSITE" id="PS51671">
    <property type="entry name" value="ACT"/>
    <property type="match status" value="1"/>
</dbReference>
<evidence type="ECO:0000256" key="9">
    <source>
        <dbReference type="ARBA" id="ARBA00049260"/>
    </source>
</evidence>
<evidence type="ECO:0000256" key="2">
    <source>
        <dbReference type="ARBA" id="ARBA00007964"/>
    </source>
</evidence>
<dbReference type="SUPFAM" id="SSF51735">
    <property type="entry name" value="NAD(P)-binding Rossmann-fold domains"/>
    <property type="match status" value="1"/>
</dbReference>
<dbReference type="InterPro" id="IPR046825">
    <property type="entry name" value="PDH_C"/>
</dbReference>
<organism evidence="12 13">
    <name type="scientific">Sporosarcina jeotgali</name>
    <dbReference type="NCBI Taxonomy" id="3020056"/>
    <lineage>
        <taxon>Bacteria</taxon>
        <taxon>Bacillati</taxon>
        <taxon>Bacillota</taxon>
        <taxon>Bacilli</taxon>
        <taxon>Bacillales</taxon>
        <taxon>Caryophanaceae</taxon>
        <taxon>Sporosarcina</taxon>
    </lineage>
</organism>
<evidence type="ECO:0000256" key="3">
    <source>
        <dbReference type="ARBA" id="ARBA00012068"/>
    </source>
</evidence>
<comment type="similarity">
    <text evidence="2">Belongs to the prephenate/arogenate dehydrogenase family.</text>
</comment>
<evidence type="ECO:0000256" key="1">
    <source>
        <dbReference type="ARBA" id="ARBA00005067"/>
    </source>
</evidence>
<dbReference type="InterPro" id="IPR002912">
    <property type="entry name" value="ACT_dom"/>
</dbReference>
<evidence type="ECO:0000259" key="11">
    <source>
        <dbReference type="PROSITE" id="PS51671"/>
    </source>
</evidence>
<keyword evidence="6 12" id="KW-0560">Oxidoreductase</keyword>
<comment type="pathway">
    <text evidence="1">Amino-acid biosynthesis; L-tyrosine biosynthesis; (4-hydroxyphenyl)pyruvate from prephenate (NAD(+) route): step 1/1.</text>
</comment>
<gene>
    <name evidence="12" type="ORF">PGH26_05695</name>
</gene>
<dbReference type="Gene3D" id="3.40.50.720">
    <property type="entry name" value="NAD(P)-binding Rossmann-like Domain"/>
    <property type="match status" value="1"/>
</dbReference>
<accession>A0ABZ0KZR1</accession>
<sequence length="370" mass="40556">MTTNVSIIGLGLIGGSLALALKRNPELIITGFDRSYKSADEAYRRGIIDSVAPSVKAAAKEADYIIFAVPVAATVQLLQEAVTWDMKSSVIVSDTGSTKKPIMSAAQGLIEKGITFIGGHPMAGSHKSGISAAIGHLFENAYYVLTPAENGHPDDLERMKTLLTVTRGKLAVLDAAEHDQMTAVVSHFPHIIASSLVNMLSSQEQGQPFVRRLAAGGFRDLTRIASADPVMWRDITVQNKEQLVDQLDRWLSEMHSVRKMLNESDPDSIQQFFDDAKHFRDNLPSVAQDAAQGALYMQFDLHIDIPDHPGVISEITRILASNEISLTNIRIVETRTDVYGILVISFRSAAERNNAAQVLEKETEYSMQIL</sequence>
<evidence type="ECO:0000313" key="13">
    <source>
        <dbReference type="Proteomes" id="UP001303532"/>
    </source>
</evidence>
<feature type="domain" description="Prephenate/arogenate dehydrogenase" evidence="10">
    <location>
        <begin position="3"/>
        <end position="291"/>
    </location>
</feature>
<reference evidence="12 13" key="1">
    <citation type="submission" date="2023-01" db="EMBL/GenBank/DDBJ databases">
        <title>Sporosarcina sp. nov., isolated from Korean tranditional fermented seafood 'Jeotgal'.</title>
        <authorList>
            <person name="Yang A.-I."/>
        </authorList>
    </citation>
    <scope>NUCLEOTIDE SEQUENCE [LARGE SCALE GENOMIC DNA]</scope>
    <source>
        <strain evidence="12 13">B2O-1</strain>
    </source>
</reference>
<dbReference type="SUPFAM" id="SSF55021">
    <property type="entry name" value="ACT-like"/>
    <property type="match status" value="1"/>
</dbReference>
<dbReference type="PANTHER" id="PTHR21363">
    <property type="entry name" value="PREPHENATE DEHYDROGENASE"/>
    <property type="match status" value="1"/>
</dbReference>
<dbReference type="Pfam" id="PF02153">
    <property type="entry name" value="PDH_N"/>
    <property type="match status" value="1"/>
</dbReference>
<dbReference type="Pfam" id="PF01842">
    <property type="entry name" value="ACT"/>
    <property type="match status" value="1"/>
</dbReference>
<dbReference type="PANTHER" id="PTHR21363:SF0">
    <property type="entry name" value="PREPHENATE DEHYDROGENASE [NADP(+)]"/>
    <property type="match status" value="1"/>
</dbReference>
<keyword evidence="8" id="KW-0028">Amino-acid biosynthesis</keyword>
<evidence type="ECO:0000313" key="12">
    <source>
        <dbReference type="EMBL" id="WOV85430.1"/>
    </source>
</evidence>
<dbReference type="PROSITE" id="PS51176">
    <property type="entry name" value="PDH_ADH"/>
    <property type="match status" value="1"/>
</dbReference>